<feature type="compositionally biased region" description="Basic residues" evidence="1">
    <location>
        <begin position="196"/>
        <end position="223"/>
    </location>
</feature>
<name>A0AA39LVE7_9BILA</name>
<sequence length="449" mass="51320">MSSLRTFKKTFDRLRPDESGNLPLDQVVPFFEAYTRKIGIGAFHPKMVKKEMLKHVLSKNYDDHFSLEDGDHVLRELLGSGRRGELSTESSDTESEPERHHHRVHHRRHRPSFHHFTPSELEDEIAAIYELRKTSSSESDFDEEKRGRRHGHPSRRHHSGHLKHGMSGGEAEHRHGGHSKVRRHRSLSASESDYGHRHHGRHGGKCHRGHDHRNRSVSRHHHHGLSDSDAKHCHRGRSLSNHHRSHNSVEEHGHHHRCGGCKLWTPCDHLRAVGHSKTETDHHHDPRPRSVSRHGHHGHRHESSGTETERCGRHHRGGPQESARSATGLFKAHHHHHTSNDSDSPSPRQCTPSGRHCIAGAKGHPHLGGLMKAHHGHHMQDAFHCPFVKHVLHRHRHHGGSDSDGHHHYHHGHNRHHEHHHPHGHGHDHHHGHGRSLSFCIASSSGTEH</sequence>
<reference evidence="2" key="1">
    <citation type="submission" date="2023-06" db="EMBL/GenBank/DDBJ databases">
        <title>Genomic analysis of the entomopathogenic nematode Steinernema hermaphroditum.</title>
        <authorList>
            <person name="Schwarz E.M."/>
            <person name="Heppert J.K."/>
            <person name="Baniya A."/>
            <person name="Schwartz H.T."/>
            <person name="Tan C.-H."/>
            <person name="Antoshechkin I."/>
            <person name="Sternberg P.W."/>
            <person name="Goodrich-Blair H."/>
            <person name="Dillman A.R."/>
        </authorList>
    </citation>
    <scope>NUCLEOTIDE SEQUENCE</scope>
    <source>
        <strain evidence="2">PS9179</strain>
        <tissue evidence="2">Whole animal</tissue>
    </source>
</reference>
<feature type="compositionally biased region" description="Basic residues" evidence="1">
    <location>
        <begin position="290"/>
        <end position="300"/>
    </location>
</feature>
<keyword evidence="3" id="KW-1185">Reference proteome</keyword>
<feature type="compositionally biased region" description="Basic residues" evidence="1">
    <location>
        <begin position="232"/>
        <end position="246"/>
    </location>
</feature>
<feature type="compositionally biased region" description="Basic residues" evidence="1">
    <location>
        <begin position="175"/>
        <end position="186"/>
    </location>
</feature>
<organism evidence="2 3">
    <name type="scientific">Steinernema hermaphroditum</name>
    <dbReference type="NCBI Taxonomy" id="289476"/>
    <lineage>
        <taxon>Eukaryota</taxon>
        <taxon>Metazoa</taxon>
        <taxon>Ecdysozoa</taxon>
        <taxon>Nematoda</taxon>
        <taxon>Chromadorea</taxon>
        <taxon>Rhabditida</taxon>
        <taxon>Tylenchina</taxon>
        <taxon>Panagrolaimomorpha</taxon>
        <taxon>Strongyloidoidea</taxon>
        <taxon>Steinernematidae</taxon>
        <taxon>Steinernema</taxon>
    </lineage>
</organism>
<feature type="region of interest" description="Disordered" evidence="1">
    <location>
        <begin position="79"/>
        <end position="119"/>
    </location>
</feature>
<feature type="region of interest" description="Disordered" evidence="1">
    <location>
        <begin position="134"/>
        <end position="255"/>
    </location>
</feature>
<proteinExistence type="predicted"/>
<feature type="compositionally biased region" description="Basic and acidic residues" evidence="1">
    <location>
        <begin position="275"/>
        <end position="288"/>
    </location>
</feature>
<accession>A0AA39LVE7</accession>
<protein>
    <recommendedName>
        <fullName evidence="4">EF-hand domain-containing protein</fullName>
    </recommendedName>
</protein>
<evidence type="ECO:0000313" key="3">
    <source>
        <dbReference type="Proteomes" id="UP001175271"/>
    </source>
</evidence>
<evidence type="ECO:0000313" key="2">
    <source>
        <dbReference type="EMBL" id="KAK0410749.1"/>
    </source>
</evidence>
<feature type="compositionally biased region" description="Basic residues" evidence="1">
    <location>
        <begin position="407"/>
        <end position="434"/>
    </location>
</feature>
<feature type="compositionally biased region" description="Basic residues" evidence="1">
    <location>
        <begin position="100"/>
        <end position="113"/>
    </location>
</feature>
<feature type="compositionally biased region" description="Basic and acidic residues" evidence="1">
    <location>
        <begin position="301"/>
        <end position="311"/>
    </location>
</feature>
<comment type="caution">
    <text evidence="2">The sequence shown here is derived from an EMBL/GenBank/DDBJ whole genome shotgun (WGS) entry which is preliminary data.</text>
</comment>
<dbReference type="Proteomes" id="UP001175271">
    <property type="component" value="Unassembled WGS sequence"/>
</dbReference>
<dbReference type="EMBL" id="JAUCMV010000003">
    <property type="protein sequence ID" value="KAK0410749.1"/>
    <property type="molecule type" value="Genomic_DNA"/>
</dbReference>
<dbReference type="AlphaFoldDB" id="A0AA39LVE7"/>
<feature type="compositionally biased region" description="Basic residues" evidence="1">
    <location>
        <begin position="147"/>
        <end position="164"/>
    </location>
</feature>
<evidence type="ECO:0008006" key="4">
    <source>
        <dbReference type="Google" id="ProtNLM"/>
    </source>
</evidence>
<evidence type="ECO:0000256" key="1">
    <source>
        <dbReference type="SAM" id="MobiDB-lite"/>
    </source>
</evidence>
<feature type="region of interest" description="Disordered" evidence="1">
    <location>
        <begin position="395"/>
        <end position="449"/>
    </location>
</feature>
<gene>
    <name evidence="2" type="ORF">QR680_005304</name>
</gene>
<feature type="region of interest" description="Disordered" evidence="1">
    <location>
        <begin position="275"/>
        <end position="358"/>
    </location>
</feature>
<feature type="compositionally biased region" description="Polar residues" evidence="1">
    <location>
        <begin position="341"/>
        <end position="352"/>
    </location>
</feature>